<evidence type="ECO:0000256" key="6">
    <source>
        <dbReference type="ARBA" id="ARBA00023136"/>
    </source>
</evidence>
<feature type="transmembrane region" description="Helical" evidence="8">
    <location>
        <begin position="782"/>
        <end position="801"/>
    </location>
</feature>
<evidence type="ECO:0000256" key="2">
    <source>
        <dbReference type="ARBA" id="ARBA00022692"/>
    </source>
</evidence>
<keyword evidence="3" id="KW-0547">Nucleotide-binding</keyword>
<evidence type="ECO:0000313" key="11">
    <source>
        <dbReference type="EMBL" id="MBB5513799.1"/>
    </source>
</evidence>
<keyword evidence="4 11" id="KW-0067">ATP-binding</keyword>
<dbReference type="InterPro" id="IPR039421">
    <property type="entry name" value="Type_1_exporter"/>
</dbReference>
<dbReference type="PROSITE" id="PS00211">
    <property type="entry name" value="ABC_TRANSPORTER_1"/>
    <property type="match status" value="2"/>
</dbReference>
<feature type="domain" description="ABC transmembrane type-1" evidence="10">
    <location>
        <begin position="642"/>
        <end position="921"/>
    </location>
</feature>
<dbReference type="RefSeq" id="WP_183666224.1">
    <property type="nucleotide sequence ID" value="NZ_BAAARH010000008.1"/>
</dbReference>
<feature type="region of interest" description="Disordered" evidence="7">
    <location>
        <begin position="124"/>
        <end position="151"/>
    </location>
</feature>
<protein>
    <submittedName>
        <fullName evidence="11">ATP-binding cassette subfamily C protein CydCD</fullName>
    </submittedName>
</protein>
<dbReference type="AlphaFoldDB" id="A0A7W8X2D8"/>
<organism evidence="11 12">
    <name type="scientific">Neomicrococcus aestuarii</name>
    <dbReference type="NCBI Taxonomy" id="556325"/>
    <lineage>
        <taxon>Bacteria</taxon>
        <taxon>Bacillati</taxon>
        <taxon>Actinomycetota</taxon>
        <taxon>Actinomycetes</taxon>
        <taxon>Micrococcales</taxon>
        <taxon>Micrococcaceae</taxon>
        <taxon>Neomicrococcus</taxon>
    </lineage>
</organism>
<name>A0A7W8X2D8_9MICC</name>
<evidence type="ECO:0000256" key="3">
    <source>
        <dbReference type="ARBA" id="ARBA00022741"/>
    </source>
</evidence>
<dbReference type="InterPro" id="IPR011527">
    <property type="entry name" value="ABC1_TM_dom"/>
</dbReference>
<dbReference type="Pfam" id="PF00005">
    <property type="entry name" value="ABC_tran"/>
    <property type="match status" value="2"/>
</dbReference>
<dbReference type="GO" id="GO:0045454">
    <property type="term" value="P:cell redox homeostasis"/>
    <property type="evidence" value="ECO:0007669"/>
    <property type="project" value="InterPro"/>
</dbReference>
<dbReference type="PANTHER" id="PTHR24221:SF654">
    <property type="entry name" value="ATP-BINDING CASSETTE SUB-FAMILY B MEMBER 6"/>
    <property type="match status" value="1"/>
</dbReference>
<evidence type="ECO:0000313" key="12">
    <source>
        <dbReference type="Proteomes" id="UP000580797"/>
    </source>
</evidence>
<feature type="domain" description="ABC transporter" evidence="9">
    <location>
        <begin position="380"/>
        <end position="607"/>
    </location>
</feature>
<accession>A0A7W8X2D8</accession>
<dbReference type="PROSITE" id="PS50893">
    <property type="entry name" value="ABC_TRANSPORTER_2"/>
    <property type="match status" value="2"/>
</dbReference>
<gene>
    <name evidence="11" type="ORF">HD598_002486</name>
</gene>
<dbReference type="SUPFAM" id="SSF52540">
    <property type="entry name" value="P-loop containing nucleoside triphosphate hydrolases"/>
    <property type="match status" value="2"/>
</dbReference>
<keyword evidence="5 8" id="KW-1133">Transmembrane helix</keyword>
<dbReference type="Proteomes" id="UP000580797">
    <property type="component" value="Unassembled WGS sequence"/>
</dbReference>
<dbReference type="GO" id="GO:0016887">
    <property type="term" value="F:ATP hydrolysis activity"/>
    <property type="evidence" value="ECO:0007669"/>
    <property type="project" value="InterPro"/>
</dbReference>
<dbReference type="Pfam" id="PF00664">
    <property type="entry name" value="ABC_membrane"/>
    <property type="match status" value="1"/>
</dbReference>
<dbReference type="Gene3D" id="3.40.50.300">
    <property type="entry name" value="P-loop containing nucleotide triphosphate hydrolases"/>
    <property type="match status" value="2"/>
</dbReference>
<feature type="transmembrane region" description="Helical" evidence="8">
    <location>
        <begin position="196"/>
        <end position="215"/>
    </location>
</feature>
<dbReference type="SUPFAM" id="SSF90123">
    <property type="entry name" value="ABC transporter transmembrane region"/>
    <property type="match status" value="2"/>
</dbReference>
<dbReference type="NCBIfam" id="TIGR02868">
    <property type="entry name" value="CydC"/>
    <property type="match status" value="1"/>
</dbReference>
<dbReference type="InterPro" id="IPR017871">
    <property type="entry name" value="ABC_transporter-like_CS"/>
</dbReference>
<dbReference type="InterPro" id="IPR036640">
    <property type="entry name" value="ABC1_TM_sf"/>
</dbReference>
<dbReference type="GO" id="GO:0005524">
    <property type="term" value="F:ATP binding"/>
    <property type="evidence" value="ECO:0007669"/>
    <property type="project" value="UniProtKB-KW"/>
</dbReference>
<feature type="domain" description="ABC transmembrane type-1" evidence="10">
    <location>
        <begin position="37"/>
        <end position="340"/>
    </location>
</feature>
<feature type="transmembrane region" description="Helical" evidence="8">
    <location>
        <begin position="646"/>
        <end position="669"/>
    </location>
</feature>
<comment type="subcellular location">
    <subcellularLocation>
        <location evidence="1">Cell membrane</location>
        <topology evidence="1">Multi-pass membrane protein</topology>
    </subcellularLocation>
</comment>
<feature type="compositionally biased region" description="Polar residues" evidence="7">
    <location>
        <begin position="125"/>
        <end position="134"/>
    </location>
</feature>
<dbReference type="GO" id="GO:0034775">
    <property type="term" value="P:glutathione transmembrane transport"/>
    <property type="evidence" value="ECO:0007669"/>
    <property type="project" value="InterPro"/>
</dbReference>
<feature type="transmembrane region" description="Helical" evidence="8">
    <location>
        <begin position="756"/>
        <end position="776"/>
    </location>
</feature>
<dbReference type="InterPro" id="IPR027417">
    <property type="entry name" value="P-loop_NTPase"/>
</dbReference>
<evidence type="ECO:0000259" key="10">
    <source>
        <dbReference type="PROSITE" id="PS50929"/>
    </source>
</evidence>
<feature type="transmembrane region" description="Helical" evidence="8">
    <location>
        <begin position="283"/>
        <end position="305"/>
    </location>
</feature>
<keyword evidence="6 8" id="KW-0472">Membrane</keyword>
<dbReference type="InterPro" id="IPR014223">
    <property type="entry name" value="ABC_CydC/D"/>
</dbReference>
<proteinExistence type="predicted"/>
<dbReference type="EMBL" id="JACHDR010000001">
    <property type="protein sequence ID" value="MBB5513799.1"/>
    <property type="molecule type" value="Genomic_DNA"/>
</dbReference>
<dbReference type="PANTHER" id="PTHR24221">
    <property type="entry name" value="ATP-BINDING CASSETTE SUB-FAMILY B"/>
    <property type="match status" value="1"/>
</dbReference>
<evidence type="ECO:0000256" key="8">
    <source>
        <dbReference type="SAM" id="Phobius"/>
    </source>
</evidence>
<feature type="transmembrane region" description="Helical" evidence="8">
    <location>
        <begin position="72"/>
        <end position="91"/>
    </location>
</feature>
<dbReference type="GO" id="GO:0005886">
    <property type="term" value="C:plasma membrane"/>
    <property type="evidence" value="ECO:0007669"/>
    <property type="project" value="UniProtKB-SubCell"/>
</dbReference>
<evidence type="ECO:0000256" key="5">
    <source>
        <dbReference type="ARBA" id="ARBA00022989"/>
    </source>
</evidence>
<dbReference type="CDD" id="cd18584">
    <property type="entry name" value="ABC_6TM_AarD_CydD"/>
    <property type="match status" value="1"/>
</dbReference>
<dbReference type="SMART" id="SM00382">
    <property type="entry name" value="AAA"/>
    <property type="match status" value="2"/>
</dbReference>
<dbReference type="PROSITE" id="PS50929">
    <property type="entry name" value="ABC_TM1F"/>
    <property type="match status" value="2"/>
</dbReference>
<comment type="caution">
    <text evidence="11">The sequence shown here is derived from an EMBL/GenBank/DDBJ whole genome shotgun (WGS) entry which is preliminary data.</text>
</comment>
<feature type="transmembrane region" description="Helical" evidence="8">
    <location>
        <begin position="172"/>
        <end position="190"/>
    </location>
</feature>
<dbReference type="GO" id="GO:0140359">
    <property type="term" value="F:ABC-type transporter activity"/>
    <property type="evidence" value="ECO:0007669"/>
    <property type="project" value="InterPro"/>
</dbReference>
<dbReference type="InterPro" id="IPR003593">
    <property type="entry name" value="AAA+_ATPase"/>
</dbReference>
<sequence length="1173" mass="124437">MVDDTQDQLAREDTIRARAGAVQRELFGRADVRRASVALAVLAVLKSAGLIGLMSVLAHVLARFAEHQSVDAGLMMVIAAASVVAQAIAAWGTPVVSRRASAAVAQDLRTQVLARRLASGRVNEPLTTDANSSGLDGAQDAGQRPSLPRSEGAEVALATRGLDALDKYFTDYLPALIFTMIVPVFVGVWILSQDWVSALIIALTTPLVPLFMILIGKHTAERVAESAEGLARMAHHLMELARGLPVLVGIRRAHAQRAALEEVSNKYRDTTMGTLRAAFTSSFALELIATISVAIVAVFIGVRLVHGDMTLEAGLLSLMLAPECFAALRNVGSAFHASEDGAEAFARATELAHAPIAQPFASLESNPNATNKAEPSGVVVRAKNLRVRYAQRDSDAVGPLSFELSDGESLALWGASGSGKSTLLHVIAGVIRADSETELSGTLQLGSARALFAGQSPRFSRETVGEELNFYAQKSLTPEAARTALGRSALSVDLSQAIGALSPGEQRRLAIARLLVVERGDQQTPLYLLDEPTAHLDPRSAQQIRALIAELAETGSVIAATHDPALAAALGLRLNVSAGENSGSTENIADKNAEINAAAPKTETLTVTAENAKPTPTATMASETINSAARFPWRSLFSRRFVMGSFYGTLAVLAAAALSAVSGWLIVYASQQPPIMYLLVAIVGVRFFGLSRSALKYLERLTIHEDILRWSTNLRLRLWDSLAGNIVNWKRLTHSGAAAERLIGDVDELRDVLPRAVTPIGSAVIAGLAMLITVGVLTPSALPAVVGFVLAGFLLLPVIVYRAERNASAEVTGFRTRLMGRYAAIQGAAAELAANGLAQPAVDYVAGDPESDRRHQRTAAFADGLSQAGVVVITGLAAVATALLCVTGAVDPRLAALSTLVVLALNEPLSQAVSAIRHWPTLQAIWSKTAPLLEDTQRTVVEPEHAEERPRVEAMAVNRLSARYPGIETSVFAPVSATLGTGQWWTVTGPSGSGKSTLIAVLLGFLKYDGGGYRLYADGTWREPYEGDAAALASLAWCPQEAHVFDSTIAGNLALSRSKDEALSEAEMTDVLQRVGLGPWLESLPHHLQTRTGAQGSQLSGGQRQRLAVARAILARSSVVILDEPTAHLGQDEGHQMIAQLRAAGNEHLWVMVTHDASLAHQGDVRSELVAAR</sequence>
<feature type="transmembrane region" description="Helical" evidence="8">
    <location>
        <begin position="37"/>
        <end position="60"/>
    </location>
</feature>
<evidence type="ECO:0000259" key="9">
    <source>
        <dbReference type="PROSITE" id="PS50893"/>
    </source>
</evidence>
<evidence type="ECO:0000256" key="7">
    <source>
        <dbReference type="SAM" id="MobiDB-lite"/>
    </source>
</evidence>
<feature type="transmembrane region" description="Helical" evidence="8">
    <location>
        <begin position="864"/>
        <end position="890"/>
    </location>
</feature>
<reference evidence="11 12" key="1">
    <citation type="submission" date="2020-08" db="EMBL/GenBank/DDBJ databases">
        <title>Sequencing the genomes of 1000 actinobacteria strains.</title>
        <authorList>
            <person name="Klenk H.-P."/>
        </authorList>
    </citation>
    <scope>NUCLEOTIDE SEQUENCE [LARGE SCALE GENOMIC DNA]</scope>
    <source>
        <strain evidence="11 12">DSM 105783</strain>
    </source>
</reference>
<feature type="domain" description="ABC transporter" evidence="9">
    <location>
        <begin position="952"/>
        <end position="1172"/>
    </location>
</feature>
<dbReference type="InterPro" id="IPR003439">
    <property type="entry name" value="ABC_transporter-like_ATP-bd"/>
</dbReference>
<dbReference type="Gene3D" id="1.20.1560.10">
    <property type="entry name" value="ABC transporter type 1, transmembrane domain"/>
    <property type="match status" value="2"/>
</dbReference>
<evidence type="ECO:0000256" key="1">
    <source>
        <dbReference type="ARBA" id="ARBA00004651"/>
    </source>
</evidence>
<evidence type="ECO:0000256" key="4">
    <source>
        <dbReference type="ARBA" id="ARBA00022840"/>
    </source>
</evidence>
<keyword evidence="2 8" id="KW-0812">Transmembrane</keyword>